<name>A0ACC2X4I0_9TREE</name>
<evidence type="ECO:0000313" key="1">
    <source>
        <dbReference type="EMBL" id="KAJ9118305.1"/>
    </source>
</evidence>
<gene>
    <name evidence="1" type="ORF">QFC22_004216</name>
</gene>
<dbReference type="Proteomes" id="UP001243375">
    <property type="component" value="Unassembled WGS sequence"/>
</dbReference>
<organism evidence="1 2">
    <name type="scientific">Naganishia vaughanmartiniae</name>
    <dbReference type="NCBI Taxonomy" id="1424756"/>
    <lineage>
        <taxon>Eukaryota</taxon>
        <taxon>Fungi</taxon>
        <taxon>Dikarya</taxon>
        <taxon>Basidiomycota</taxon>
        <taxon>Agaricomycotina</taxon>
        <taxon>Tremellomycetes</taxon>
        <taxon>Filobasidiales</taxon>
        <taxon>Filobasidiaceae</taxon>
        <taxon>Naganishia</taxon>
    </lineage>
</organism>
<evidence type="ECO:0000313" key="2">
    <source>
        <dbReference type="Proteomes" id="UP001243375"/>
    </source>
</evidence>
<sequence>MKFGQRIRTSLYPEWQEKYLDYNGLKKDLKSKTKSAYPDERWDDNDEREFVNKLERELEKCEEFQLTKAEELSERIESLEKTVHGLVKAYDSQHHGDDAATDKPSASQLEAQDGEDVAALDGGSDDEDEGVDDDDGTRSEASYDETFKDMEEEVATLVADVHDLALYTKLNFTGFMKIVKKHDVSRCRIEIGDSQKSDHCIFAMPQKVTGYTLKPEFSSDYLDKHPFYKYNYDGLIVKLSRLFDLVRTRGHPIEGDSAAGGSQNAFVRSTTKYWVS</sequence>
<keyword evidence="2" id="KW-1185">Reference proteome</keyword>
<dbReference type="EMBL" id="JASBWU010000011">
    <property type="protein sequence ID" value="KAJ9118305.1"/>
    <property type="molecule type" value="Genomic_DNA"/>
</dbReference>
<comment type="caution">
    <text evidence="1">The sequence shown here is derived from an EMBL/GenBank/DDBJ whole genome shotgun (WGS) entry which is preliminary data.</text>
</comment>
<reference evidence="1" key="1">
    <citation type="submission" date="2023-04" db="EMBL/GenBank/DDBJ databases">
        <title>Draft Genome sequencing of Naganishia species isolated from polar environments using Oxford Nanopore Technology.</title>
        <authorList>
            <person name="Leo P."/>
            <person name="Venkateswaran K."/>
        </authorList>
    </citation>
    <scope>NUCLEOTIDE SEQUENCE</scope>
    <source>
        <strain evidence="1">MNA-CCFEE 5425</strain>
    </source>
</reference>
<accession>A0ACC2X4I0</accession>
<protein>
    <submittedName>
        <fullName evidence="1">Uncharacterized protein</fullName>
    </submittedName>
</protein>
<proteinExistence type="predicted"/>